<accession>A0A285P920</accession>
<dbReference type="EMBL" id="OBEJ01000009">
    <property type="protein sequence ID" value="SNZ18240.1"/>
    <property type="molecule type" value="Genomic_DNA"/>
</dbReference>
<organism evidence="1 2">
    <name type="scientific">Natronoarchaeum philippinense</name>
    <dbReference type="NCBI Taxonomy" id="558529"/>
    <lineage>
        <taxon>Archaea</taxon>
        <taxon>Methanobacteriati</taxon>
        <taxon>Methanobacteriota</taxon>
        <taxon>Stenosarchaea group</taxon>
        <taxon>Halobacteria</taxon>
        <taxon>Halobacteriales</taxon>
        <taxon>Natronoarchaeaceae</taxon>
    </lineage>
</organism>
<sequence length="53" mass="5646">MAASNAGGSELLLGLERNARNHPTGRVYCECCDAVGERPDEVSHMVDCPLADD</sequence>
<proteinExistence type="predicted"/>
<gene>
    <name evidence="1" type="ORF">SAMN06269185_3305</name>
</gene>
<dbReference type="Proteomes" id="UP000219453">
    <property type="component" value="Unassembled WGS sequence"/>
</dbReference>
<dbReference type="AlphaFoldDB" id="A0A285P920"/>
<name>A0A285P920_NATPI</name>
<keyword evidence="2" id="KW-1185">Reference proteome</keyword>
<protein>
    <submittedName>
        <fullName evidence="1">Uncharacterized protein</fullName>
    </submittedName>
</protein>
<reference evidence="1 2" key="1">
    <citation type="submission" date="2017-09" db="EMBL/GenBank/DDBJ databases">
        <authorList>
            <person name="Ehlers B."/>
            <person name="Leendertz F.H."/>
        </authorList>
    </citation>
    <scope>NUCLEOTIDE SEQUENCE [LARGE SCALE GENOMIC DNA]</scope>
    <source>
        <strain evidence="1 2">DSM 27208</strain>
    </source>
</reference>
<evidence type="ECO:0000313" key="1">
    <source>
        <dbReference type="EMBL" id="SNZ18240.1"/>
    </source>
</evidence>
<evidence type="ECO:0000313" key="2">
    <source>
        <dbReference type="Proteomes" id="UP000219453"/>
    </source>
</evidence>